<evidence type="ECO:0000313" key="1">
    <source>
        <dbReference type="EMBL" id="KAK1407743.1"/>
    </source>
</evidence>
<protein>
    <submittedName>
        <fullName evidence="1">Uncharacterized protein</fullName>
    </submittedName>
</protein>
<name>A0AAD8JQF9_TARER</name>
<reference evidence="1" key="1">
    <citation type="journal article" date="2023" name="bioRxiv">
        <title>Improved chromosome-level genome assembly for marigold (Tagetes erecta).</title>
        <authorList>
            <person name="Jiang F."/>
            <person name="Yuan L."/>
            <person name="Wang S."/>
            <person name="Wang H."/>
            <person name="Xu D."/>
            <person name="Wang A."/>
            <person name="Fan W."/>
        </authorList>
    </citation>
    <scope>NUCLEOTIDE SEQUENCE</scope>
    <source>
        <strain evidence="1">WSJ</strain>
        <tissue evidence="1">Leaf</tissue>
    </source>
</reference>
<dbReference type="AlphaFoldDB" id="A0AAD8JQF9"/>
<comment type="caution">
    <text evidence="1">The sequence shown here is derived from an EMBL/GenBank/DDBJ whole genome shotgun (WGS) entry which is preliminary data.</text>
</comment>
<gene>
    <name evidence="1" type="ORF">QVD17_39369</name>
</gene>
<sequence>MEVFEGVKKMINFVCVHNLPCFVFGAERDTYTHNTTQHTLKKQRNPCSSSCVGLVCFSPPFTVPQFL</sequence>
<accession>A0AAD8JQF9</accession>
<evidence type="ECO:0000313" key="2">
    <source>
        <dbReference type="Proteomes" id="UP001229421"/>
    </source>
</evidence>
<proteinExistence type="predicted"/>
<dbReference type="EMBL" id="JAUHHV010000011">
    <property type="protein sequence ID" value="KAK1407743.1"/>
    <property type="molecule type" value="Genomic_DNA"/>
</dbReference>
<keyword evidence="2" id="KW-1185">Reference proteome</keyword>
<organism evidence="1 2">
    <name type="scientific">Tagetes erecta</name>
    <name type="common">African marigold</name>
    <dbReference type="NCBI Taxonomy" id="13708"/>
    <lineage>
        <taxon>Eukaryota</taxon>
        <taxon>Viridiplantae</taxon>
        <taxon>Streptophyta</taxon>
        <taxon>Embryophyta</taxon>
        <taxon>Tracheophyta</taxon>
        <taxon>Spermatophyta</taxon>
        <taxon>Magnoliopsida</taxon>
        <taxon>eudicotyledons</taxon>
        <taxon>Gunneridae</taxon>
        <taxon>Pentapetalae</taxon>
        <taxon>asterids</taxon>
        <taxon>campanulids</taxon>
        <taxon>Asterales</taxon>
        <taxon>Asteraceae</taxon>
        <taxon>Asteroideae</taxon>
        <taxon>Heliantheae alliance</taxon>
        <taxon>Tageteae</taxon>
        <taxon>Tagetes</taxon>
    </lineage>
</organism>
<dbReference type="Proteomes" id="UP001229421">
    <property type="component" value="Unassembled WGS sequence"/>
</dbReference>